<protein>
    <submittedName>
        <fullName evidence="2">Uncharacterized protein</fullName>
    </submittedName>
</protein>
<name>A0ABQ6MCT7_9STRA</name>
<organism evidence="2 3">
    <name type="scientific">Tetraparma gracilis</name>
    <dbReference type="NCBI Taxonomy" id="2962635"/>
    <lineage>
        <taxon>Eukaryota</taxon>
        <taxon>Sar</taxon>
        <taxon>Stramenopiles</taxon>
        <taxon>Ochrophyta</taxon>
        <taxon>Bolidophyceae</taxon>
        <taxon>Parmales</taxon>
        <taxon>Triparmaceae</taxon>
        <taxon>Tetraparma</taxon>
    </lineage>
</organism>
<reference evidence="2 3" key="1">
    <citation type="journal article" date="2023" name="Commun. Biol.">
        <title>Genome analysis of Parmales, the sister group of diatoms, reveals the evolutionary specialization of diatoms from phago-mixotrophs to photoautotrophs.</title>
        <authorList>
            <person name="Ban H."/>
            <person name="Sato S."/>
            <person name="Yoshikawa S."/>
            <person name="Yamada K."/>
            <person name="Nakamura Y."/>
            <person name="Ichinomiya M."/>
            <person name="Sato N."/>
            <person name="Blanc-Mathieu R."/>
            <person name="Endo H."/>
            <person name="Kuwata A."/>
            <person name="Ogata H."/>
        </authorList>
    </citation>
    <scope>NUCLEOTIDE SEQUENCE [LARGE SCALE GENOMIC DNA]</scope>
</reference>
<dbReference type="EMBL" id="BRYB01002684">
    <property type="protein sequence ID" value="GMI23929.1"/>
    <property type="molecule type" value="Genomic_DNA"/>
</dbReference>
<accession>A0ABQ6MCT7</accession>
<evidence type="ECO:0000313" key="3">
    <source>
        <dbReference type="Proteomes" id="UP001165060"/>
    </source>
</evidence>
<feature type="non-terminal residue" evidence="2">
    <location>
        <position position="1"/>
    </location>
</feature>
<feature type="region of interest" description="Disordered" evidence="1">
    <location>
        <begin position="92"/>
        <end position="123"/>
    </location>
</feature>
<sequence>PPSPPRYNDYGYFLDWQAEAPASTLMMLTDSLSSAQESANTLFKKHSPPAVQNAWLNFQYNVGNLYKQGRKMYKKHVAPFIKEYLSLDVDPKAAEKQKRADAKAFGKGKKKKKNDFRDDEEEE</sequence>
<evidence type="ECO:0000256" key="1">
    <source>
        <dbReference type="SAM" id="MobiDB-lite"/>
    </source>
</evidence>
<gene>
    <name evidence="2" type="ORF">TeGR_g11513</name>
</gene>
<dbReference type="Proteomes" id="UP001165060">
    <property type="component" value="Unassembled WGS sequence"/>
</dbReference>
<feature type="compositionally biased region" description="Basic and acidic residues" evidence="1">
    <location>
        <begin position="92"/>
        <end position="104"/>
    </location>
</feature>
<comment type="caution">
    <text evidence="2">The sequence shown here is derived from an EMBL/GenBank/DDBJ whole genome shotgun (WGS) entry which is preliminary data.</text>
</comment>
<evidence type="ECO:0000313" key="2">
    <source>
        <dbReference type="EMBL" id="GMI23929.1"/>
    </source>
</evidence>
<proteinExistence type="predicted"/>
<keyword evidence="3" id="KW-1185">Reference proteome</keyword>